<dbReference type="InterPro" id="IPR036249">
    <property type="entry name" value="Thioredoxin-like_sf"/>
</dbReference>
<dbReference type="PANTHER" id="PTHR46472:SF1">
    <property type="entry name" value="NUCLEOREDOXIN"/>
    <property type="match status" value="1"/>
</dbReference>
<dbReference type="AlphaFoldDB" id="A0A7I8VZS9"/>
<evidence type="ECO:0000313" key="2">
    <source>
        <dbReference type="EMBL" id="CAD5121301.1"/>
    </source>
</evidence>
<proteinExistence type="predicted"/>
<organism evidence="2 3">
    <name type="scientific">Dimorphilus gyrociliatus</name>
    <dbReference type="NCBI Taxonomy" id="2664684"/>
    <lineage>
        <taxon>Eukaryota</taxon>
        <taxon>Metazoa</taxon>
        <taxon>Spiralia</taxon>
        <taxon>Lophotrochozoa</taxon>
        <taxon>Annelida</taxon>
        <taxon>Polychaeta</taxon>
        <taxon>Polychaeta incertae sedis</taxon>
        <taxon>Dinophilidae</taxon>
        <taxon>Dimorphilus</taxon>
    </lineage>
</organism>
<dbReference type="EMBL" id="CAJFCJ010000014">
    <property type="protein sequence ID" value="CAD5121301.1"/>
    <property type="molecule type" value="Genomic_DNA"/>
</dbReference>
<accession>A0A7I8VZS9</accession>
<feature type="domain" description="Thioredoxin" evidence="1">
    <location>
        <begin position="2"/>
        <end position="166"/>
    </location>
</feature>
<keyword evidence="3" id="KW-1185">Reference proteome</keyword>
<dbReference type="Gene3D" id="3.40.30.10">
    <property type="entry name" value="Glutaredoxin"/>
    <property type="match status" value="2"/>
</dbReference>
<dbReference type="GO" id="GO:0005634">
    <property type="term" value="C:nucleus"/>
    <property type="evidence" value="ECO:0007669"/>
    <property type="project" value="TreeGrafter"/>
</dbReference>
<dbReference type="SUPFAM" id="SSF52833">
    <property type="entry name" value="Thioredoxin-like"/>
    <property type="match status" value="2"/>
</dbReference>
<dbReference type="GO" id="GO:0030178">
    <property type="term" value="P:negative regulation of Wnt signaling pathway"/>
    <property type="evidence" value="ECO:0007669"/>
    <property type="project" value="TreeGrafter"/>
</dbReference>
<name>A0A7I8VZS9_9ANNE</name>
<dbReference type="InterPro" id="IPR013766">
    <property type="entry name" value="Thioredoxin_domain"/>
</dbReference>
<reference evidence="2 3" key="1">
    <citation type="submission" date="2020-08" db="EMBL/GenBank/DDBJ databases">
        <authorList>
            <person name="Hejnol A."/>
        </authorList>
    </citation>
    <scope>NUCLEOTIDE SEQUENCE [LARGE SCALE GENOMIC DNA]</scope>
</reference>
<dbReference type="GO" id="GO:0004791">
    <property type="term" value="F:thioredoxin-disulfide reductase (NADPH) activity"/>
    <property type="evidence" value="ECO:0007669"/>
    <property type="project" value="TreeGrafter"/>
</dbReference>
<sequence>MTWYEKLFDKFSLIDRNGQKRSIGDLISGLDENKRFFGLYFSAFWCPPCCKFTPKLVEFYETIREKGKNQFEIIFISSDKDRADFDSYLQKMPWFALEYDHPHSIVYAEKVADMQKRFKVTSIPSLIILDAKDGSLVRNDGRYMVLKDPEGTNFPWFQKSVQEILVQGPLSKNGSMCLASDALTNKLFGILFSAQWCPPCREFTKRLKETTEHLKKKGIQWEIVFCSADRNIESFRDHVSTLPTDWYVIPFGDERKDSLCRFFNVTGIPSFILIDENMEAIRTNGRLCVTIDPTGENFPWRPRQVEDINDITAQSINDTVSLIIFTEGIESHVKSAKENLQIIAEEFEEKRKKSKRENEYMPDIVFLFEEKPSEVVESIKSYAELEDRVPLIVLLDVPSQQIYIDENSIISVHLLRRLIDDYCSGRLIMSEIPD</sequence>
<protein>
    <submittedName>
        <fullName evidence="2">DgyrCDS9830</fullName>
    </submittedName>
</protein>
<evidence type="ECO:0000259" key="1">
    <source>
        <dbReference type="PROSITE" id="PS51352"/>
    </source>
</evidence>
<dbReference type="OrthoDB" id="189920at2759"/>
<dbReference type="Proteomes" id="UP000549394">
    <property type="component" value="Unassembled WGS sequence"/>
</dbReference>
<dbReference type="InterPro" id="IPR012336">
    <property type="entry name" value="Thioredoxin-like_fold"/>
</dbReference>
<evidence type="ECO:0000313" key="3">
    <source>
        <dbReference type="Proteomes" id="UP000549394"/>
    </source>
</evidence>
<dbReference type="Pfam" id="PF13905">
    <property type="entry name" value="Thioredoxin_8"/>
    <property type="match status" value="2"/>
</dbReference>
<gene>
    <name evidence="2" type="ORF">DGYR_LOCUS9275</name>
</gene>
<dbReference type="PROSITE" id="PS51352">
    <property type="entry name" value="THIOREDOXIN_2"/>
    <property type="match status" value="1"/>
</dbReference>
<comment type="caution">
    <text evidence="2">The sequence shown here is derived from an EMBL/GenBank/DDBJ whole genome shotgun (WGS) entry which is preliminary data.</text>
</comment>
<dbReference type="GO" id="GO:0031397">
    <property type="term" value="P:negative regulation of protein ubiquitination"/>
    <property type="evidence" value="ECO:0007669"/>
    <property type="project" value="TreeGrafter"/>
</dbReference>
<dbReference type="PANTHER" id="PTHR46472">
    <property type="entry name" value="NUCLEOREDOXIN"/>
    <property type="match status" value="1"/>
</dbReference>